<evidence type="ECO:0000313" key="4">
    <source>
        <dbReference type="EMBL" id="EFO95278.1"/>
    </source>
</evidence>
<dbReference type="Proteomes" id="UP000008281">
    <property type="component" value="Unassembled WGS sequence"/>
</dbReference>
<feature type="domain" description="C-type lectin" evidence="3">
    <location>
        <begin position="131"/>
        <end position="253"/>
    </location>
</feature>
<dbReference type="PANTHER" id="PTHR22991:SF44">
    <property type="entry name" value="C-TYPE LECTIN-RELATED"/>
    <property type="match status" value="1"/>
</dbReference>
<sequence>MVVKFDDATTLEENDNGALQTHFENSVAFVMDHWKPLLIGGISVFVLLVSVFLITFFATSLLLRVHPKRRRKRVQNLKLRQKLVYFLFLNSVNFSFIHSENSTTITSVTPPDSYTTVDPRNQSCTNHFTLINGKCWRMFNLTHSRTSADGICFLHNGATLVSIKSANENRALVDFVKNEHLDTVWTGLLCNNGTNITSCIWDIQAGTAARYSNFEAGYPDVTYGGCVYFTASGKAIGQWGSAQCSQSMAFVCELPATVLGEKIDLDSFLVLFPDETCIFNYNGNCYTRFDNYWNFSGAQRECESRCSNLVSIHSANEMRFIQTIYSDVQSAFIRIGGIAMSQDFLIWTDGSPGDFDNIQYFQPGSCIIMATGTSKSGYWYTHPCDQGYVYLCKRPAGVHC</sequence>
<proteinExistence type="predicted"/>
<dbReference type="InterPro" id="IPR050976">
    <property type="entry name" value="Snaclec"/>
</dbReference>
<dbReference type="HOGENOM" id="CLU_037161_1_0_1"/>
<dbReference type="SMART" id="SM00034">
    <property type="entry name" value="CLECT"/>
    <property type="match status" value="2"/>
</dbReference>
<dbReference type="InParanoid" id="E3LJ83"/>
<evidence type="ECO:0000259" key="3">
    <source>
        <dbReference type="PROSITE" id="PS50041"/>
    </source>
</evidence>
<dbReference type="PROSITE" id="PS50041">
    <property type="entry name" value="C_TYPE_LECTIN_2"/>
    <property type="match status" value="2"/>
</dbReference>
<dbReference type="InterPro" id="IPR016187">
    <property type="entry name" value="CTDL_fold"/>
</dbReference>
<evidence type="ECO:0000256" key="1">
    <source>
        <dbReference type="ARBA" id="ARBA00023157"/>
    </source>
</evidence>
<protein>
    <recommendedName>
        <fullName evidence="3">C-type lectin domain-containing protein</fullName>
    </recommendedName>
</protein>
<dbReference type="STRING" id="31234.E3LJ83"/>
<dbReference type="OrthoDB" id="7357196at2759"/>
<feature type="domain" description="C-type lectin" evidence="3">
    <location>
        <begin position="281"/>
        <end position="393"/>
    </location>
</feature>
<dbReference type="PANTHER" id="PTHR22991">
    <property type="entry name" value="PROTEIN CBG13490"/>
    <property type="match status" value="1"/>
</dbReference>
<dbReference type="eggNOG" id="KOG4297">
    <property type="taxonomic scope" value="Eukaryota"/>
</dbReference>
<dbReference type="CDD" id="cd00037">
    <property type="entry name" value="CLECT"/>
    <property type="match status" value="2"/>
</dbReference>
<reference evidence="4" key="1">
    <citation type="submission" date="2007-07" db="EMBL/GenBank/DDBJ databases">
        <title>PCAP assembly of the Caenorhabditis remanei genome.</title>
        <authorList>
            <consortium name="The Caenorhabditis remanei Sequencing Consortium"/>
            <person name="Wilson R.K."/>
        </authorList>
    </citation>
    <scope>NUCLEOTIDE SEQUENCE [LARGE SCALE GENOMIC DNA]</scope>
    <source>
        <strain evidence="4">PB4641</strain>
    </source>
</reference>
<dbReference type="EMBL" id="DS268409">
    <property type="protein sequence ID" value="EFO95278.1"/>
    <property type="molecule type" value="Genomic_DNA"/>
</dbReference>
<evidence type="ECO:0000313" key="5">
    <source>
        <dbReference type="Proteomes" id="UP000008281"/>
    </source>
</evidence>
<dbReference type="InterPro" id="IPR001304">
    <property type="entry name" value="C-type_lectin-like"/>
</dbReference>
<keyword evidence="1" id="KW-1015">Disulfide bond</keyword>
<accession>E3LJ83</accession>
<evidence type="ECO:0000256" key="2">
    <source>
        <dbReference type="SAM" id="Phobius"/>
    </source>
</evidence>
<keyword evidence="5" id="KW-1185">Reference proteome</keyword>
<dbReference type="Pfam" id="PF00059">
    <property type="entry name" value="Lectin_C"/>
    <property type="match status" value="2"/>
</dbReference>
<name>E3LJ83_CAERE</name>
<feature type="transmembrane region" description="Helical" evidence="2">
    <location>
        <begin position="37"/>
        <end position="63"/>
    </location>
</feature>
<organism evidence="5">
    <name type="scientific">Caenorhabditis remanei</name>
    <name type="common">Caenorhabditis vulgaris</name>
    <dbReference type="NCBI Taxonomy" id="31234"/>
    <lineage>
        <taxon>Eukaryota</taxon>
        <taxon>Metazoa</taxon>
        <taxon>Ecdysozoa</taxon>
        <taxon>Nematoda</taxon>
        <taxon>Chromadorea</taxon>
        <taxon>Rhabditida</taxon>
        <taxon>Rhabditina</taxon>
        <taxon>Rhabditomorpha</taxon>
        <taxon>Rhabditoidea</taxon>
        <taxon>Rhabditidae</taxon>
        <taxon>Peloderinae</taxon>
        <taxon>Caenorhabditis</taxon>
    </lineage>
</organism>
<keyword evidence="2" id="KW-0812">Transmembrane</keyword>
<dbReference type="InterPro" id="IPR016186">
    <property type="entry name" value="C-type_lectin-like/link_sf"/>
</dbReference>
<dbReference type="AlphaFoldDB" id="E3LJ83"/>
<keyword evidence="2" id="KW-1133">Transmembrane helix</keyword>
<dbReference type="Gene3D" id="3.10.100.10">
    <property type="entry name" value="Mannose-Binding Protein A, subunit A"/>
    <property type="match status" value="2"/>
</dbReference>
<keyword evidence="2" id="KW-0472">Membrane</keyword>
<gene>
    <name evidence="4" type="ORF">CRE_08659</name>
</gene>
<dbReference type="SUPFAM" id="SSF56436">
    <property type="entry name" value="C-type lectin-like"/>
    <property type="match status" value="2"/>
</dbReference>
<dbReference type="OMA" id="IHSANEM"/>